<gene>
    <name evidence="2" type="ORF">CRV06_01120</name>
</gene>
<dbReference type="AlphaFoldDB" id="A0A4Q0Y391"/>
<organism evidence="2 3">
    <name type="scientific">Halarcobacter anaerophilus</name>
    <dbReference type="NCBI Taxonomy" id="877500"/>
    <lineage>
        <taxon>Bacteria</taxon>
        <taxon>Pseudomonadati</taxon>
        <taxon>Campylobacterota</taxon>
        <taxon>Epsilonproteobacteria</taxon>
        <taxon>Campylobacterales</taxon>
        <taxon>Arcobacteraceae</taxon>
        <taxon>Halarcobacter</taxon>
    </lineage>
</organism>
<reference evidence="2 3" key="1">
    <citation type="submission" date="2017-10" db="EMBL/GenBank/DDBJ databases">
        <title>Genomics of the genus Arcobacter.</title>
        <authorList>
            <person name="Perez-Cataluna A."/>
            <person name="Figueras M.J."/>
        </authorList>
    </citation>
    <scope>NUCLEOTIDE SEQUENCE [LARGE SCALE GENOMIC DNA]</scope>
    <source>
        <strain evidence="2 3">DSM 24636</strain>
    </source>
</reference>
<sequence length="195" mass="23399">MNFSTYINNRTVTVNLQKKRGQKHTYLRLKSYDLIIITSHSYFSLDDAKLLIKNKKDWIEKNLEQMNKNLLNDDEFLFLGIKHKNLDERNIDGFYKQEAKKLIPKIVLEYSSLMNLKPTAIKFRKNKRTWGSCNYKNELNFNILLMKFPISLIEYVVVHELAHITHKNHSKSFWALVELYCKDYKQRVKEFKSFL</sequence>
<dbReference type="InterPro" id="IPR002725">
    <property type="entry name" value="YgjP-like_metallopeptidase"/>
</dbReference>
<dbReference type="CDD" id="cd07344">
    <property type="entry name" value="M48_yhfN_like"/>
    <property type="match status" value="1"/>
</dbReference>
<proteinExistence type="predicted"/>
<dbReference type="Proteomes" id="UP000290191">
    <property type="component" value="Unassembled WGS sequence"/>
</dbReference>
<dbReference type="Pfam" id="PF01863">
    <property type="entry name" value="YgjP-like"/>
    <property type="match status" value="1"/>
</dbReference>
<dbReference type="PANTHER" id="PTHR30399">
    <property type="entry name" value="UNCHARACTERIZED PROTEIN YGJP"/>
    <property type="match status" value="1"/>
</dbReference>
<evidence type="ECO:0000259" key="1">
    <source>
        <dbReference type="Pfam" id="PF01863"/>
    </source>
</evidence>
<evidence type="ECO:0000313" key="2">
    <source>
        <dbReference type="EMBL" id="RXJ64587.1"/>
    </source>
</evidence>
<feature type="domain" description="YgjP-like metallopeptidase" evidence="1">
    <location>
        <begin position="84"/>
        <end position="193"/>
    </location>
</feature>
<dbReference type="PANTHER" id="PTHR30399:SF1">
    <property type="entry name" value="UTP PYROPHOSPHATASE"/>
    <property type="match status" value="1"/>
</dbReference>
<dbReference type="Gene3D" id="3.30.2010.10">
    <property type="entry name" value="Metalloproteases ('zincins'), catalytic domain"/>
    <property type="match status" value="1"/>
</dbReference>
<dbReference type="RefSeq" id="WP_129080990.1">
    <property type="nucleotide sequence ID" value="NZ_CP041070.1"/>
</dbReference>
<name>A0A4Q0Y391_9BACT</name>
<accession>A0A4Q0Y391</accession>
<dbReference type="STRING" id="877500.GCA_000935065_02498"/>
<evidence type="ECO:0000313" key="3">
    <source>
        <dbReference type="Proteomes" id="UP000290191"/>
    </source>
</evidence>
<dbReference type="OrthoDB" id="5321643at2"/>
<dbReference type="InterPro" id="IPR053136">
    <property type="entry name" value="UTP_pyrophosphatase-like"/>
</dbReference>
<keyword evidence="3" id="KW-1185">Reference proteome</keyword>
<dbReference type="EMBL" id="PDKO01000001">
    <property type="protein sequence ID" value="RXJ64587.1"/>
    <property type="molecule type" value="Genomic_DNA"/>
</dbReference>
<protein>
    <recommendedName>
        <fullName evidence="1">YgjP-like metallopeptidase domain-containing protein</fullName>
    </recommendedName>
</protein>
<comment type="caution">
    <text evidence="2">The sequence shown here is derived from an EMBL/GenBank/DDBJ whole genome shotgun (WGS) entry which is preliminary data.</text>
</comment>